<dbReference type="PANTHER" id="PTHR34997:SF18">
    <property type="entry name" value="LYSM DOMAIN-CONTAINING PROTEIN"/>
    <property type="match status" value="1"/>
</dbReference>
<dbReference type="STRING" id="40296.A0A0A2L216"/>
<feature type="signal peptide" evidence="4">
    <location>
        <begin position="1"/>
        <end position="16"/>
    </location>
</feature>
<dbReference type="Pfam" id="PF01476">
    <property type="entry name" value="LysM"/>
    <property type="match status" value="2"/>
</dbReference>
<keyword evidence="1" id="KW-0147">Chitin-binding</keyword>
<accession>A0A0A2L216</accession>
<dbReference type="InterPro" id="IPR052210">
    <property type="entry name" value="LysM1-like"/>
</dbReference>
<evidence type="ECO:0000256" key="1">
    <source>
        <dbReference type="ARBA" id="ARBA00022669"/>
    </source>
</evidence>
<feature type="chain" id="PRO_5002001998" description="LysM domain-containing protein" evidence="4">
    <location>
        <begin position="17"/>
        <end position="279"/>
    </location>
</feature>
<name>A0A0A2L216_PENIT</name>
<sequence>MHLTALLAVGAVPAMAAAITRRAVNCDFSTTADAGATCSSFASSWGLSVDNLQQLNPGITCPDLDTNKSYCVVGTGTDEPSSTISTNTTTTTTTTTSKTSTTTDSVPSNSPTMAGIASNCDRFHKVSSDEQCGTIAANYSISEAQFKSWNSQVDAGTFFASLSPYHSVTGQNLTFVDCTNLWLDYYVCVHVPGATTVPAPQPTAEPTGPTPQMPGIVSNCKIYHLINSSDSCYSINLAAKITLAQFRAGTPRLTRRAATFGWITMSVLVSKLVSNGNCI</sequence>
<keyword evidence="7" id="KW-1185">Reference proteome</keyword>
<dbReference type="OMA" id="DCTNLWK"/>
<dbReference type="EMBL" id="JQGA01000835">
    <property type="protein sequence ID" value="KGO73176.1"/>
    <property type="molecule type" value="Genomic_DNA"/>
</dbReference>
<evidence type="ECO:0000259" key="5">
    <source>
        <dbReference type="PROSITE" id="PS51782"/>
    </source>
</evidence>
<feature type="compositionally biased region" description="Low complexity" evidence="3">
    <location>
        <begin position="81"/>
        <end position="105"/>
    </location>
</feature>
<dbReference type="HOGENOM" id="CLU_010591_0_1_1"/>
<evidence type="ECO:0000256" key="4">
    <source>
        <dbReference type="SAM" id="SignalP"/>
    </source>
</evidence>
<dbReference type="Proteomes" id="UP000030104">
    <property type="component" value="Unassembled WGS sequence"/>
</dbReference>
<reference evidence="6 7" key="1">
    <citation type="journal article" date="2015" name="Mol. Plant Microbe Interact.">
        <title>Genome, transcriptome, and functional analyses of Penicillium expansum provide new insights into secondary metabolism and pathogenicity.</title>
        <authorList>
            <person name="Ballester A.R."/>
            <person name="Marcet-Houben M."/>
            <person name="Levin E."/>
            <person name="Sela N."/>
            <person name="Selma-Lazaro C."/>
            <person name="Carmona L."/>
            <person name="Wisniewski M."/>
            <person name="Droby S."/>
            <person name="Gonzalez-Candelas L."/>
            <person name="Gabaldon T."/>
        </authorList>
    </citation>
    <scope>NUCLEOTIDE SEQUENCE [LARGE SCALE GENOMIC DNA]</scope>
    <source>
        <strain evidence="6 7">PHI-1</strain>
    </source>
</reference>
<feature type="domain" description="LysM" evidence="5">
    <location>
        <begin position="28"/>
        <end position="72"/>
    </location>
</feature>
<protein>
    <recommendedName>
        <fullName evidence="5">LysM domain-containing protein</fullName>
    </recommendedName>
</protein>
<feature type="region of interest" description="Disordered" evidence="3">
    <location>
        <begin position="80"/>
        <end position="111"/>
    </location>
</feature>
<evidence type="ECO:0000313" key="6">
    <source>
        <dbReference type="EMBL" id="KGO73176.1"/>
    </source>
</evidence>
<evidence type="ECO:0000313" key="7">
    <source>
        <dbReference type="Proteomes" id="UP000030104"/>
    </source>
</evidence>
<dbReference type="CDD" id="cd00118">
    <property type="entry name" value="LysM"/>
    <property type="match status" value="1"/>
</dbReference>
<keyword evidence="4" id="KW-0732">Signal</keyword>
<dbReference type="InterPro" id="IPR018392">
    <property type="entry name" value="LysM"/>
</dbReference>
<dbReference type="PANTHER" id="PTHR34997">
    <property type="entry name" value="AM15"/>
    <property type="match status" value="1"/>
</dbReference>
<evidence type="ECO:0000256" key="2">
    <source>
        <dbReference type="ARBA" id="ARBA00023026"/>
    </source>
</evidence>
<evidence type="ECO:0000256" key="3">
    <source>
        <dbReference type="SAM" id="MobiDB-lite"/>
    </source>
</evidence>
<organism evidence="6 7">
    <name type="scientific">Penicillium italicum</name>
    <name type="common">Blue mold</name>
    <dbReference type="NCBI Taxonomy" id="40296"/>
    <lineage>
        <taxon>Eukaryota</taxon>
        <taxon>Fungi</taxon>
        <taxon>Dikarya</taxon>
        <taxon>Ascomycota</taxon>
        <taxon>Pezizomycotina</taxon>
        <taxon>Eurotiomycetes</taxon>
        <taxon>Eurotiomycetidae</taxon>
        <taxon>Eurotiales</taxon>
        <taxon>Aspergillaceae</taxon>
        <taxon>Penicillium</taxon>
    </lineage>
</organism>
<dbReference type="PhylomeDB" id="A0A0A2L216"/>
<proteinExistence type="predicted"/>
<dbReference type="AlphaFoldDB" id="A0A0A2L216"/>
<keyword evidence="2" id="KW-0843">Virulence</keyword>
<feature type="domain" description="LysM" evidence="5">
    <location>
        <begin position="122"/>
        <end position="175"/>
    </location>
</feature>
<dbReference type="OrthoDB" id="5985073at2759"/>
<dbReference type="GO" id="GO:0008061">
    <property type="term" value="F:chitin binding"/>
    <property type="evidence" value="ECO:0007669"/>
    <property type="project" value="UniProtKB-KW"/>
</dbReference>
<comment type="caution">
    <text evidence="6">The sequence shown here is derived from an EMBL/GenBank/DDBJ whole genome shotgun (WGS) entry which is preliminary data.</text>
</comment>
<dbReference type="PROSITE" id="PS51782">
    <property type="entry name" value="LYSM"/>
    <property type="match status" value="2"/>
</dbReference>
<gene>
    <name evidence="6" type="ORF">PITC_003630</name>
</gene>
<dbReference type="Gene3D" id="3.10.350.10">
    <property type="entry name" value="LysM domain"/>
    <property type="match status" value="2"/>
</dbReference>
<dbReference type="InterPro" id="IPR036779">
    <property type="entry name" value="LysM_dom_sf"/>
</dbReference>